<organism evidence="2 3">
    <name type="scientific">Oculimacula yallundae</name>
    <dbReference type="NCBI Taxonomy" id="86028"/>
    <lineage>
        <taxon>Eukaryota</taxon>
        <taxon>Fungi</taxon>
        <taxon>Dikarya</taxon>
        <taxon>Ascomycota</taxon>
        <taxon>Pezizomycotina</taxon>
        <taxon>Leotiomycetes</taxon>
        <taxon>Helotiales</taxon>
        <taxon>Ploettnerulaceae</taxon>
        <taxon>Oculimacula</taxon>
    </lineage>
</organism>
<sequence>MSGQLLRKFAFPSGRTMSVVLAKDVQGQGFTRILGPIEQRVKDEVAEKAEAALRDVRIVPAHIQAQVAKVVLTSLEHKSDMDPTEHATGVLEDENGRELGKVHIASDSKNQQPMRHSNR</sequence>
<name>A0ABR4CKQ6_9HELO</name>
<dbReference type="EMBL" id="JAZHXI010000007">
    <property type="protein sequence ID" value="KAL2070071.1"/>
    <property type="molecule type" value="Genomic_DNA"/>
</dbReference>
<gene>
    <name evidence="2" type="ORF">VTL71DRAFT_14751</name>
</gene>
<evidence type="ECO:0000313" key="3">
    <source>
        <dbReference type="Proteomes" id="UP001595075"/>
    </source>
</evidence>
<feature type="compositionally biased region" description="Basic and acidic residues" evidence="1">
    <location>
        <begin position="94"/>
        <end position="106"/>
    </location>
</feature>
<feature type="compositionally biased region" description="Polar residues" evidence="1">
    <location>
        <begin position="107"/>
        <end position="119"/>
    </location>
</feature>
<protein>
    <submittedName>
        <fullName evidence="2">Uncharacterized protein</fullName>
    </submittedName>
</protein>
<dbReference type="Proteomes" id="UP001595075">
    <property type="component" value="Unassembled WGS sequence"/>
</dbReference>
<feature type="region of interest" description="Disordered" evidence="1">
    <location>
        <begin position="79"/>
        <end position="119"/>
    </location>
</feature>
<evidence type="ECO:0000256" key="1">
    <source>
        <dbReference type="SAM" id="MobiDB-lite"/>
    </source>
</evidence>
<comment type="caution">
    <text evidence="2">The sequence shown here is derived from an EMBL/GenBank/DDBJ whole genome shotgun (WGS) entry which is preliminary data.</text>
</comment>
<evidence type="ECO:0000313" key="2">
    <source>
        <dbReference type="EMBL" id="KAL2070071.1"/>
    </source>
</evidence>
<accession>A0ABR4CKQ6</accession>
<proteinExistence type="predicted"/>
<reference evidence="2 3" key="1">
    <citation type="journal article" date="2024" name="Commun. Biol.">
        <title>Comparative genomic analysis of thermophilic fungi reveals convergent evolutionary adaptations and gene losses.</title>
        <authorList>
            <person name="Steindorff A.S."/>
            <person name="Aguilar-Pontes M.V."/>
            <person name="Robinson A.J."/>
            <person name="Andreopoulos B."/>
            <person name="LaButti K."/>
            <person name="Kuo A."/>
            <person name="Mondo S."/>
            <person name="Riley R."/>
            <person name="Otillar R."/>
            <person name="Haridas S."/>
            <person name="Lipzen A."/>
            <person name="Grimwood J."/>
            <person name="Schmutz J."/>
            <person name="Clum A."/>
            <person name="Reid I.D."/>
            <person name="Moisan M.C."/>
            <person name="Butler G."/>
            <person name="Nguyen T.T.M."/>
            <person name="Dewar K."/>
            <person name="Conant G."/>
            <person name="Drula E."/>
            <person name="Henrissat B."/>
            <person name="Hansel C."/>
            <person name="Singer S."/>
            <person name="Hutchinson M.I."/>
            <person name="de Vries R.P."/>
            <person name="Natvig D.O."/>
            <person name="Powell A.J."/>
            <person name="Tsang A."/>
            <person name="Grigoriev I.V."/>
        </authorList>
    </citation>
    <scope>NUCLEOTIDE SEQUENCE [LARGE SCALE GENOMIC DNA]</scope>
    <source>
        <strain evidence="2 3">CBS 494.80</strain>
    </source>
</reference>
<keyword evidence="3" id="KW-1185">Reference proteome</keyword>